<feature type="transmembrane region" description="Helical" evidence="2">
    <location>
        <begin position="56"/>
        <end position="78"/>
    </location>
</feature>
<reference evidence="3 4" key="1">
    <citation type="submission" date="2020-06" db="EMBL/GenBank/DDBJ databases">
        <authorList>
            <person name="Hwang Y.J."/>
        </authorList>
    </citation>
    <scope>NUCLEOTIDE SEQUENCE [LARGE SCALE GENOMIC DNA]</scope>
    <source>
        <strain evidence="3 4">KUDC8001</strain>
    </source>
</reference>
<sequence length="201" mass="22444">MSLSNEHEKYLKELGDGYVKSTEAFDKTLILISSGGLVLSMTLIEKIIGSEPILNILLVLSWICLALTLTISLTGHFYSTVAHGSAFNRYIRIVILNTEETINEDLLNKEWSAFIRASNKNNKILSTNNYLAFCVLIIGIIFLIIYASINILNHKPMLKENTKISPNISPNPRPKPNEKGLPLPIPPRNPPSVQPQQPPKK</sequence>
<evidence type="ECO:0000256" key="1">
    <source>
        <dbReference type="SAM" id="MobiDB-lite"/>
    </source>
</evidence>
<feature type="transmembrane region" description="Helical" evidence="2">
    <location>
        <begin position="130"/>
        <end position="149"/>
    </location>
</feature>
<organism evidence="3 4">
    <name type="scientific">Adhaeribacter radiodurans</name>
    <dbReference type="NCBI Taxonomy" id="2745197"/>
    <lineage>
        <taxon>Bacteria</taxon>
        <taxon>Pseudomonadati</taxon>
        <taxon>Bacteroidota</taxon>
        <taxon>Cytophagia</taxon>
        <taxon>Cytophagales</taxon>
        <taxon>Hymenobacteraceae</taxon>
        <taxon>Adhaeribacter</taxon>
    </lineage>
</organism>
<evidence type="ECO:0000313" key="4">
    <source>
        <dbReference type="Proteomes" id="UP000514509"/>
    </source>
</evidence>
<evidence type="ECO:0000313" key="3">
    <source>
        <dbReference type="EMBL" id="QMU28112.1"/>
    </source>
</evidence>
<dbReference type="KEGG" id="add:HUW48_08660"/>
<dbReference type="AlphaFoldDB" id="A0A7L7L5M2"/>
<gene>
    <name evidence="3" type="ORF">HUW48_08660</name>
</gene>
<reference evidence="3 4" key="2">
    <citation type="submission" date="2020-08" db="EMBL/GenBank/DDBJ databases">
        <title>Adhaeribacter dokdonensis sp. nov., isolated from the rhizosphere of Elymus tsukushiensis, a plant native to the Dokdo Islands, Republic of Korea.</title>
        <authorList>
            <person name="Ghim S.Y."/>
        </authorList>
    </citation>
    <scope>NUCLEOTIDE SEQUENCE [LARGE SCALE GENOMIC DNA]</scope>
    <source>
        <strain evidence="3 4">KUDC8001</strain>
    </source>
</reference>
<feature type="region of interest" description="Disordered" evidence="1">
    <location>
        <begin position="163"/>
        <end position="201"/>
    </location>
</feature>
<proteinExistence type="predicted"/>
<keyword evidence="4" id="KW-1185">Reference proteome</keyword>
<dbReference type="Proteomes" id="UP000514509">
    <property type="component" value="Chromosome"/>
</dbReference>
<keyword evidence="2" id="KW-1133">Transmembrane helix</keyword>
<keyword evidence="2" id="KW-0812">Transmembrane</keyword>
<evidence type="ECO:0000256" key="2">
    <source>
        <dbReference type="SAM" id="Phobius"/>
    </source>
</evidence>
<accession>A0A7L7L5M2</accession>
<dbReference type="EMBL" id="CP055153">
    <property type="protein sequence ID" value="QMU28112.1"/>
    <property type="molecule type" value="Genomic_DNA"/>
</dbReference>
<protein>
    <submittedName>
        <fullName evidence="3">Uncharacterized protein</fullName>
    </submittedName>
</protein>
<feature type="compositionally biased region" description="Pro residues" evidence="1">
    <location>
        <begin position="183"/>
        <end position="201"/>
    </location>
</feature>
<name>A0A7L7L5M2_9BACT</name>
<keyword evidence="2" id="KW-0472">Membrane</keyword>
<dbReference type="RefSeq" id="WP_182415300.1">
    <property type="nucleotide sequence ID" value="NZ_CP055153.1"/>
</dbReference>